<keyword evidence="3" id="KW-0418">Kinase</keyword>
<sequence length="373" mass="41624">MYIKGIVKKDRKTKNLVNRLEYKDIAIISHRDLDEIAANSLADKKVSCIINTEKTISGKYPNRGPAILMEKNIPIFEVEDIEIFDSIKEGDEIEINDNDIVFMGKKIGKCTYIDHSMIEELTKLGYDNIESELDSFIENTLEYAKREKGLVTGKTEIPKINTNIGERHALVVVRGIDYKRDLITIKSYINEVKPILIGVDGGGDALLEFGFMPDIIIGDMDSVSDDCLLMAKDVIVHAYTDGRAPGLERVKSLGIEPKLFIAPGTSEDIALLLAYENNADLIVAVGTHTNMIDFLEKGRKGMSSTFLVRLKVGGKLVDARGVNKLYSSTFKTKYLVLILIAALIPIFILILINPITKSFLTLLKIRLRLLFGL</sequence>
<dbReference type="InterPro" id="IPR036759">
    <property type="entry name" value="TPK_catalytic_sf"/>
</dbReference>
<reference evidence="7 8" key="1">
    <citation type="submission" date="2022-06" db="EMBL/GenBank/DDBJ databases">
        <title>Isolation of gut microbiota from human fecal samples.</title>
        <authorList>
            <person name="Pamer E.G."/>
            <person name="Barat B."/>
            <person name="Waligurski E."/>
            <person name="Medina S."/>
            <person name="Paddock L."/>
            <person name="Mostad J."/>
        </authorList>
    </citation>
    <scope>NUCLEOTIDE SEQUENCE [LARGE SCALE GENOMIC DNA]</scope>
    <source>
        <strain evidence="7 8">DFI.7.95</strain>
    </source>
</reference>
<dbReference type="InterPro" id="IPR022215">
    <property type="entry name" value="SteA-like_C"/>
</dbReference>
<feature type="domain" description="SteA-like C-terminal" evidence="6">
    <location>
        <begin position="320"/>
        <end position="371"/>
    </location>
</feature>
<dbReference type="NCBIfam" id="NF040608">
    <property type="entry name" value="division_SteA"/>
    <property type="match status" value="1"/>
</dbReference>
<dbReference type="Proteomes" id="UP001524478">
    <property type="component" value="Unassembled WGS sequence"/>
</dbReference>
<keyword evidence="5" id="KW-0472">Membrane</keyword>
<dbReference type="EMBL" id="JANGAC010000001">
    <property type="protein sequence ID" value="MCQ4921656.1"/>
    <property type="molecule type" value="Genomic_DNA"/>
</dbReference>
<protein>
    <submittedName>
        <fullName evidence="7">Cytokinetic ring protein SteA</fullName>
    </submittedName>
</protein>
<evidence type="ECO:0000256" key="5">
    <source>
        <dbReference type="SAM" id="Phobius"/>
    </source>
</evidence>
<evidence type="ECO:0000256" key="4">
    <source>
        <dbReference type="ARBA" id="ARBA00022840"/>
    </source>
</evidence>
<dbReference type="InterPro" id="IPR047795">
    <property type="entry name" value="Put_SteA-like"/>
</dbReference>
<evidence type="ECO:0000256" key="3">
    <source>
        <dbReference type="ARBA" id="ARBA00022777"/>
    </source>
</evidence>
<comment type="caution">
    <text evidence="7">The sequence shown here is derived from an EMBL/GenBank/DDBJ whole genome shotgun (WGS) entry which is preliminary data.</text>
</comment>
<evidence type="ECO:0000256" key="1">
    <source>
        <dbReference type="ARBA" id="ARBA00022679"/>
    </source>
</evidence>
<keyword evidence="2" id="KW-0547">Nucleotide-binding</keyword>
<dbReference type="RefSeq" id="WP_256310164.1">
    <property type="nucleotide sequence ID" value="NZ_JANGAC010000001.1"/>
</dbReference>
<keyword evidence="8" id="KW-1185">Reference proteome</keyword>
<accession>A0ABT1S5C0</accession>
<keyword evidence="5" id="KW-1133">Transmembrane helix</keyword>
<name>A0ABT1S5C0_9FIRM</name>
<dbReference type="SUPFAM" id="SSF63999">
    <property type="entry name" value="Thiamin pyrophosphokinase, catalytic domain"/>
    <property type="match status" value="1"/>
</dbReference>
<gene>
    <name evidence="7" type="primary">steA</name>
    <name evidence="7" type="ORF">NE686_01045</name>
</gene>
<organism evidence="7 8">
    <name type="scientific">Tissierella carlieri</name>
    <dbReference type="NCBI Taxonomy" id="689904"/>
    <lineage>
        <taxon>Bacteria</taxon>
        <taxon>Bacillati</taxon>
        <taxon>Bacillota</taxon>
        <taxon>Tissierellia</taxon>
        <taxon>Tissierellales</taxon>
        <taxon>Tissierellaceae</taxon>
        <taxon>Tissierella</taxon>
    </lineage>
</organism>
<feature type="transmembrane region" description="Helical" evidence="5">
    <location>
        <begin position="334"/>
        <end position="356"/>
    </location>
</feature>
<dbReference type="Pfam" id="PF12555">
    <property type="entry name" value="SteA-like_C"/>
    <property type="match status" value="1"/>
</dbReference>
<keyword evidence="4" id="KW-0067">ATP-binding</keyword>
<evidence type="ECO:0000313" key="8">
    <source>
        <dbReference type="Proteomes" id="UP001524478"/>
    </source>
</evidence>
<evidence type="ECO:0000313" key="7">
    <source>
        <dbReference type="EMBL" id="MCQ4921656.1"/>
    </source>
</evidence>
<keyword evidence="5" id="KW-0812">Transmembrane</keyword>
<proteinExistence type="predicted"/>
<evidence type="ECO:0000259" key="6">
    <source>
        <dbReference type="Pfam" id="PF12555"/>
    </source>
</evidence>
<evidence type="ECO:0000256" key="2">
    <source>
        <dbReference type="ARBA" id="ARBA00022741"/>
    </source>
</evidence>
<dbReference type="Gene3D" id="3.40.50.10240">
    <property type="entry name" value="Thiamin pyrophosphokinase, catalytic domain"/>
    <property type="match status" value="1"/>
</dbReference>
<keyword evidence="1" id="KW-0808">Transferase</keyword>